<dbReference type="InterPro" id="IPR040343">
    <property type="entry name" value="Cet1/Ctl1"/>
</dbReference>
<reference evidence="10" key="1">
    <citation type="submission" date="2022-10" db="EMBL/GenBank/DDBJ databases">
        <title>Adaptive evolution leads to modifications in subtelomeric GC content in a zoonotic Cryptosporidium species.</title>
        <authorList>
            <person name="Li J."/>
            <person name="Feng Y."/>
            <person name="Xiao L."/>
        </authorList>
    </citation>
    <scope>NUCLEOTIDE SEQUENCE</scope>
    <source>
        <strain evidence="10">33844</strain>
    </source>
</reference>
<evidence type="ECO:0000256" key="5">
    <source>
        <dbReference type="ARBA" id="ARBA00022801"/>
    </source>
</evidence>
<gene>
    <name evidence="10" type="ORF">OJ253_742</name>
</gene>
<dbReference type="InterPro" id="IPR033469">
    <property type="entry name" value="CYTH-like_dom_sf"/>
</dbReference>
<dbReference type="Gene3D" id="3.20.100.10">
    <property type="entry name" value="mRNA triphosphatase Cet1-like"/>
    <property type="match status" value="1"/>
</dbReference>
<evidence type="ECO:0000259" key="9">
    <source>
        <dbReference type="Pfam" id="PF02940"/>
    </source>
</evidence>
<dbReference type="SUPFAM" id="SSF55154">
    <property type="entry name" value="CYTH-like phosphatases"/>
    <property type="match status" value="1"/>
</dbReference>
<dbReference type="GO" id="GO:0140818">
    <property type="term" value="F:mRNA 5'-triphosphate monophosphatase activity"/>
    <property type="evidence" value="ECO:0007669"/>
    <property type="project" value="UniProtKB-EC"/>
</dbReference>
<comment type="catalytic activity">
    <reaction evidence="8">
        <text>a 5'-end triphospho-ribonucleoside in mRNA + H2O = a 5'-end diphospho-ribonucleoside in mRNA + phosphate + H(+)</text>
        <dbReference type="Rhea" id="RHEA:67004"/>
        <dbReference type="Rhea" id="RHEA-COMP:17164"/>
        <dbReference type="Rhea" id="RHEA-COMP:17165"/>
        <dbReference type="ChEBI" id="CHEBI:15377"/>
        <dbReference type="ChEBI" id="CHEBI:15378"/>
        <dbReference type="ChEBI" id="CHEBI:43474"/>
        <dbReference type="ChEBI" id="CHEBI:167616"/>
        <dbReference type="ChEBI" id="CHEBI:167618"/>
        <dbReference type="EC" id="3.6.1.74"/>
    </reaction>
    <physiologicalReaction direction="left-to-right" evidence="8">
        <dbReference type="Rhea" id="RHEA:67005"/>
    </physiologicalReaction>
</comment>
<comment type="caution">
    <text evidence="10">The sequence shown here is derived from an EMBL/GenBank/DDBJ whole genome shotgun (WGS) entry which is preliminary data.</text>
</comment>
<dbReference type="GO" id="GO:0006397">
    <property type="term" value="P:mRNA processing"/>
    <property type="evidence" value="ECO:0007669"/>
    <property type="project" value="UniProtKB-KW"/>
</dbReference>
<sequence>MSKTNLDEYELIDGSFSTGCSQEIEFIAQSLVDLVEASPELLDLNGSVELEIEGRIGTLINENTKDKVVLPVEGISLLLPSEKEFSYRFAPGVEKWQMTSIAEELRKDFDESKVPYMLKTRNTSDYYIRNYISPEGENKSLIRLSYMSPKNQKDKPVEAIWKEKIAVFDFCSPGQSGEFEDKYNVESGTLLRDFRIAINLEHKENPTEVANTITGPIENSCVLERRRERETIEVSNFVLDSTHVVQIESRRGFRQCETYELELELKQSHLIPLLKSYIEDTNNGKLKVIGTHPFIKLLTNFVNLVFGITLFLNNKKSNDLTDAGSSQNAAGDEDIIMDLTSCTQPDELVQAFQKYVSPVTPIIGDYLYRAVASEKLKLGRPEDVVSEEDIDISLGIKPLKLDFYEP</sequence>
<dbReference type="EMBL" id="JAPCXC010000010">
    <property type="protein sequence ID" value="KAJ1611874.1"/>
    <property type="molecule type" value="Genomic_DNA"/>
</dbReference>
<dbReference type="EC" id="3.6.1.74" evidence="7"/>
<evidence type="ECO:0000256" key="3">
    <source>
        <dbReference type="ARBA" id="ARBA00006345"/>
    </source>
</evidence>
<protein>
    <recommendedName>
        <fullName evidence="7">mRNA 5'-phosphatase</fullName>
        <ecNumber evidence="7">3.6.1.74</ecNumber>
    </recommendedName>
</protein>
<evidence type="ECO:0000256" key="6">
    <source>
        <dbReference type="ARBA" id="ARBA00023242"/>
    </source>
</evidence>
<dbReference type="Pfam" id="PF02940">
    <property type="entry name" value="mRNA_triPase"/>
    <property type="match status" value="1"/>
</dbReference>
<dbReference type="PANTHER" id="PTHR28118">
    <property type="entry name" value="POLYNUCLEOTIDE 5'-TRIPHOSPHATASE-RELATED"/>
    <property type="match status" value="1"/>
</dbReference>
<proteinExistence type="inferred from homology"/>
<dbReference type="Proteomes" id="UP001067231">
    <property type="component" value="Unassembled WGS sequence"/>
</dbReference>
<dbReference type="InterPro" id="IPR004206">
    <property type="entry name" value="mRNA_triPase_Cet1"/>
</dbReference>
<dbReference type="AlphaFoldDB" id="A0A9D5DKG6"/>
<dbReference type="PANTHER" id="PTHR28118:SF1">
    <property type="entry name" value="POLYNUCLEOTIDE 5'-TRIPHOSPHATASE CTL1-RELATED"/>
    <property type="match status" value="1"/>
</dbReference>
<evidence type="ECO:0000256" key="8">
    <source>
        <dbReference type="ARBA" id="ARBA00047740"/>
    </source>
</evidence>
<dbReference type="InterPro" id="IPR037009">
    <property type="entry name" value="mRNA_triPase_Cet1_sf"/>
</dbReference>
<feature type="domain" description="mRNA triphosphatase Cet1-like" evidence="9">
    <location>
        <begin position="31"/>
        <end position="265"/>
    </location>
</feature>
<evidence type="ECO:0000313" key="10">
    <source>
        <dbReference type="EMBL" id="KAJ1611874.1"/>
    </source>
</evidence>
<dbReference type="CDD" id="cd07470">
    <property type="entry name" value="CYTH-like_mRNA_RTPase"/>
    <property type="match status" value="1"/>
</dbReference>
<dbReference type="GO" id="GO:0005634">
    <property type="term" value="C:nucleus"/>
    <property type="evidence" value="ECO:0007669"/>
    <property type="project" value="UniProtKB-SubCell"/>
</dbReference>
<dbReference type="GO" id="GO:0004651">
    <property type="term" value="F:polynucleotide 5'-phosphatase activity"/>
    <property type="evidence" value="ECO:0007669"/>
    <property type="project" value="InterPro"/>
</dbReference>
<evidence type="ECO:0000256" key="2">
    <source>
        <dbReference type="ARBA" id="ARBA00004123"/>
    </source>
</evidence>
<keyword evidence="6" id="KW-0539">Nucleus</keyword>
<evidence type="ECO:0000256" key="4">
    <source>
        <dbReference type="ARBA" id="ARBA00022664"/>
    </source>
</evidence>
<keyword evidence="4" id="KW-0507">mRNA processing</keyword>
<organism evidence="10">
    <name type="scientific">Cryptosporidium canis</name>
    <dbReference type="NCBI Taxonomy" id="195482"/>
    <lineage>
        <taxon>Eukaryota</taxon>
        <taxon>Sar</taxon>
        <taxon>Alveolata</taxon>
        <taxon>Apicomplexa</taxon>
        <taxon>Conoidasida</taxon>
        <taxon>Coccidia</taxon>
        <taxon>Eucoccidiorida</taxon>
        <taxon>Eimeriorina</taxon>
        <taxon>Cryptosporidiidae</taxon>
        <taxon>Cryptosporidium</taxon>
    </lineage>
</organism>
<comment type="similarity">
    <text evidence="3">Belongs to the fungal TPase family.</text>
</comment>
<comment type="subcellular location">
    <subcellularLocation>
        <location evidence="2">Nucleus</location>
    </subcellularLocation>
</comment>
<keyword evidence="5" id="KW-0378">Hydrolase</keyword>
<evidence type="ECO:0000256" key="1">
    <source>
        <dbReference type="ARBA" id="ARBA00001946"/>
    </source>
</evidence>
<name>A0A9D5DKG6_9CRYT</name>
<comment type="cofactor">
    <cofactor evidence="1">
        <name>Mg(2+)</name>
        <dbReference type="ChEBI" id="CHEBI:18420"/>
    </cofactor>
</comment>
<evidence type="ECO:0000256" key="7">
    <source>
        <dbReference type="ARBA" id="ARBA00035028"/>
    </source>
</evidence>
<accession>A0A9D5DKG6</accession>
<dbReference type="OrthoDB" id="272147at2759"/>